<protein>
    <submittedName>
        <fullName evidence="2">Uncharacterized protein</fullName>
    </submittedName>
</protein>
<name>A0A218N171_ECOLX</name>
<organism evidence="2">
    <name type="scientific">Escherichia coli</name>
    <dbReference type="NCBI Taxonomy" id="562"/>
    <lineage>
        <taxon>Bacteria</taxon>
        <taxon>Pseudomonadati</taxon>
        <taxon>Pseudomonadota</taxon>
        <taxon>Gammaproteobacteria</taxon>
        <taxon>Enterobacterales</taxon>
        <taxon>Enterobacteriaceae</taxon>
        <taxon>Escherichia</taxon>
    </lineage>
</organism>
<feature type="region of interest" description="Disordered" evidence="1">
    <location>
        <begin position="108"/>
        <end position="132"/>
    </location>
</feature>
<evidence type="ECO:0000313" key="2">
    <source>
        <dbReference type="EMBL" id="ASF79949.1"/>
    </source>
</evidence>
<proteinExistence type="predicted"/>
<evidence type="ECO:0000313" key="3">
    <source>
        <dbReference type="EMBL" id="ASF80742.1"/>
    </source>
</evidence>
<accession>A0A218N171</accession>
<keyword evidence="2" id="KW-0614">Plasmid</keyword>
<dbReference type="EMBL" id="KY887595">
    <property type="protein sequence ID" value="ASF80742.1"/>
    <property type="molecule type" value="Genomic_DNA"/>
</dbReference>
<geneLocation type="plasmid" evidence="3">
    <name>pEc78</name>
</geneLocation>
<dbReference type="EMBL" id="KY887590">
    <property type="protein sequence ID" value="ASF79949.1"/>
    <property type="molecule type" value="Genomic_DNA"/>
</dbReference>
<geneLocation type="plasmid" evidence="2">
    <name>pEc9</name>
</geneLocation>
<dbReference type="AlphaFoldDB" id="A0A218N171"/>
<reference evidence="2" key="1">
    <citation type="submission" date="2017-04" db="EMBL/GenBank/DDBJ databases">
        <title>Characterization of IncA/C2 plasmids, encoding IMP-like metallo-beta-lactamases, recovered from silver gulls in Australia.</title>
        <authorList>
            <person name="Papagiannitsis C.C."/>
            <person name="Dolejska M."/>
        </authorList>
    </citation>
    <scope>NUCLEOTIDE SEQUENCE</scope>
    <source>
        <strain evidence="3">Ec78</strain>
        <strain evidence="2">Ec9</strain>
        <plasmid evidence="3">pEc78</plasmid>
        <plasmid evidence="2">pEc9</plasmid>
    </source>
</reference>
<evidence type="ECO:0000256" key="1">
    <source>
        <dbReference type="SAM" id="MobiDB-lite"/>
    </source>
</evidence>
<sequence>MDVENTERTQGMMYACCSVSSAGFIDGATTSASQSHITTYQEPLVNPVLRYQGRYPLKLQRIIRHQHGTGDNCVPGDSYVDRGASEAQHQFNLRGRIYRCAVPGQNGTQNASTNCSRGGEAFGPVAPKRISE</sequence>